<sequence length="416" mass="46428">MSSNTPLPGALSIQFSETRHYHTLPRFPFIVVTLPVVSPYPSHRAITVTNSPRIILSPRSRATRQTSVMVWDPVRVARRPIPLSIEAAQYATPDPRYTTSLRYLSSLVGSLNVGPTAGQVDQSAYQCGLAIGKACVAIEECHIACSRTSTPTPPTLLAVARRAVRHARRATSAESDRATYTTTQLLFKRTIQLLRREVIRAIRHEQLEFRYPKGSTFRPTAKSLKGKKWELASFVNAACFAVTKALGCFDAPLLKLNAKPHASEETALWFWDCDGLKIVCDAERGWRVEGMGEGMLGGLARVEKSVDGGSNIEERGYERGCEDIAGEENWAKDVFESEDEMDEASSYKEEPESGQESSEGEEQDQRLVKDELQVFLAEDEGVFQDRKEGSCALRDQGAMVSQWRVRESPEMMYEEE</sequence>
<name>A0ABR4A3X3_9LECA</name>
<proteinExistence type="predicted"/>
<evidence type="ECO:0000313" key="3">
    <source>
        <dbReference type="Proteomes" id="UP001590950"/>
    </source>
</evidence>
<dbReference type="Proteomes" id="UP001590950">
    <property type="component" value="Unassembled WGS sequence"/>
</dbReference>
<reference evidence="2 3" key="1">
    <citation type="submission" date="2024-09" db="EMBL/GenBank/DDBJ databases">
        <title>Rethinking Asexuality: The Enigmatic Case of Functional Sexual Genes in Lepraria (Stereocaulaceae).</title>
        <authorList>
            <person name="Doellman M."/>
            <person name="Sun Y."/>
            <person name="Barcenas-Pena A."/>
            <person name="Lumbsch H.T."/>
            <person name="Grewe F."/>
        </authorList>
    </citation>
    <scope>NUCLEOTIDE SEQUENCE [LARGE SCALE GENOMIC DNA]</scope>
    <source>
        <strain evidence="2 3">Mercado 3170</strain>
    </source>
</reference>
<accession>A0ABR4A3X3</accession>
<evidence type="ECO:0000313" key="2">
    <source>
        <dbReference type="EMBL" id="KAL2040209.1"/>
    </source>
</evidence>
<organism evidence="2 3">
    <name type="scientific">Stereocaulon virgatum</name>
    <dbReference type="NCBI Taxonomy" id="373712"/>
    <lineage>
        <taxon>Eukaryota</taxon>
        <taxon>Fungi</taxon>
        <taxon>Dikarya</taxon>
        <taxon>Ascomycota</taxon>
        <taxon>Pezizomycotina</taxon>
        <taxon>Lecanoromycetes</taxon>
        <taxon>OSLEUM clade</taxon>
        <taxon>Lecanoromycetidae</taxon>
        <taxon>Lecanorales</taxon>
        <taxon>Lecanorineae</taxon>
        <taxon>Stereocaulaceae</taxon>
        <taxon>Stereocaulon</taxon>
    </lineage>
</organism>
<evidence type="ECO:0000256" key="1">
    <source>
        <dbReference type="SAM" id="MobiDB-lite"/>
    </source>
</evidence>
<feature type="region of interest" description="Disordered" evidence="1">
    <location>
        <begin position="337"/>
        <end position="369"/>
    </location>
</feature>
<comment type="caution">
    <text evidence="2">The sequence shown here is derived from an EMBL/GenBank/DDBJ whole genome shotgun (WGS) entry which is preliminary data.</text>
</comment>
<gene>
    <name evidence="2" type="ORF">N7G274_007112</name>
</gene>
<keyword evidence="3" id="KW-1185">Reference proteome</keyword>
<dbReference type="EMBL" id="JBEFKJ010000022">
    <property type="protein sequence ID" value="KAL2040209.1"/>
    <property type="molecule type" value="Genomic_DNA"/>
</dbReference>
<protein>
    <submittedName>
        <fullName evidence="2">Uncharacterized protein</fullName>
    </submittedName>
</protein>